<dbReference type="InterPro" id="IPR032466">
    <property type="entry name" value="Metal_Hydrolase"/>
</dbReference>
<dbReference type="SUPFAM" id="SSF51338">
    <property type="entry name" value="Composite domain of metallo-dependent hydrolases"/>
    <property type="match status" value="1"/>
</dbReference>
<dbReference type="EMBL" id="JBDIME010000001">
    <property type="protein sequence ID" value="MEN2788026.1"/>
    <property type="molecule type" value="Genomic_DNA"/>
</dbReference>
<gene>
    <name evidence="3" type="ORF">ABC974_00150</name>
</gene>
<protein>
    <submittedName>
        <fullName evidence="3">Amidohydrolase</fullName>
    </submittedName>
</protein>
<reference evidence="3 4" key="1">
    <citation type="submission" date="2024-05" db="EMBL/GenBank/DDBJ databases">
        <authorList>
            <person name="Liu Q."/>
            <person name="Xin Y.-H."/>
        </authorList>
    </citation>
    <scope>NUCLEOTIDE SEQUENCE [LARGE SCALE GENOMIC DNA]</scope>
    <source>
        <strain evidence="3 4">CGMCC 1.10181</strain>
    </source>
</reference>
<dbReference type="InterPro" id="IPR006680">
    <property type="entry name" value="Amidohydro-rel"/>
</dbReference>
<evidence type="ECO:0000256" key="1">
    <source>
        <dbReference type="SAM" id="SignalP"/>
    </source>
</evidence>
<accession>A0ABU9XWU7</accession>
<name>A0ABU9XWU7_9SPHN</name>
<keyword evidence="1" id="KW-0732">Signal</keyword>
<keyword evidence="4" id="KW-1185">Reference proteome</keyword>
<feature type="chain" id="PRO_5046788466" evidence="1">
    <location>
        <begin position="34"/>
        <end position="487"/>
    </location>
</feature>
<dbReference type="InterPro" id="IPR051781">
    <property type="entry name" value="Metallo-dep_Hydrolase"/>
</dbReference>
<dbReference type="CDD" id="cd01309">
    <property type="entry name" value="Met_dep_hydrolase_C"/>
    <property type="match status" value="1"/>
</dbReference>
<dbReference type="InterPro" id="IPR011059">
    <property type="entry name" value="Metal-dep_hydrolase_composite"/>
</dbReference>
<feature type="signal peptide" evidence="1">
    <location>
        <begin position="1"/>
        <end position="33"/>
    </location>
</feature>
<dbReference type="PANTHER" id="PTHR43135">
    <property type="entry name" value="ALPHA-D-RIBOSE 1-METHYLPHOSPHONATE 5-TRIPHOSPHATE DIPHOSPHATASE"/>
    <property type="match status" value="1"/>
</dbReference>
<evidence type="ECO:0000313" key="3">
    <source>
        <dbReference type="EMBL" id="MEN2788026.1"/>
    </source>
</evidence>
<proteinExistence type="predicted"/>
<comment type="caution">
    <text evidence="3">The sequence shown here is derived from an EMBL/GenBank/DDBJ whole genome shotgun (WGS) entry which is preliminary data.</text>
</comment>
<organism evidence="3 4">
    <name type="scientific">Sphingomonas oligophenolica</name>
    <dbReference type="NCBI Taxonomy" id="301154"/>
    <lineage>
        <taxon>Bacteria</taxon>
        <taxon>Pseudomonadati</taxon>
        <taxon>Pseudomonadota</taxon>
        <taxon>Alphaproteobacteria</taxon>
        <taxon>Sphingomonadales</taxon>
        <taxon>Sphingomonadaceae</taxon>
        <taxon>Sphingomonas</taxon>
    </lineage>
</organism>
<dbReference type="PANTHER" id="PTHR43135:SF3">
    <property type="entry name" value="ALPHA-D-RIBOSE 1-METHYLPHOSPHONATE 5-TRIPHOSPHATE DIPHOSPHATASE"/>
    <property type="match status" value="1"/>
</dbReference>
<evidence type="ECO:0000259" key="2">
    <source>
        <dbReference type="Pfam" id="PF01979"/>
    </source>
</evidence>
<feature type="domain" description="Amidohydrolase-related" evidence="2">
    <location>
        <begin position="365"/>
        <end position="450"/>
    </location>
</feature>
<dbReference type="Pfam" id="PF01979">
    <property type="entry name" value="Amidohydro_1"/>
    <property type="match status" value="1"/>
</dbReference>
<sequence>MSYSILIVHNRQRPRVRRASLLVSTLAALAALAACTTPAAGPPQVAAQPVEPVKEVAEPYASTYRPRPSSPTAIVNASIFTATGDLIEHGTVVMADGKIQAVGKDVPVPSGATVIDGTGKWVTPGVIDSHSHLGVFAAPGVQGQADGNENVDPNTAQVWAEHSIWPQDPDFDLAREGGVTSLLILPGSANLFGGRGVAVKNVPAVTMQGMKFPGAPYDLKMACGENPKGRYGSRGRSPATRMGNVAGYRKAWIDAAEYAHKWESYERKRARGEAGEAPKRDLQLETLAGVLQGKILVQNHCYRADEMAVMIDVAKEFGYKIAAFHHAVEAYKIADLLAANNICVATWATRWGFKMEAYDAIEENAAMLTRRGVCVAIHSDDARIGQRLNIESAVALAAGRRAGIDISEAEAVKWFTLNPARLMGIADKTGSLEPGKMADVVLWSRDPFSIYSIAEKVFVDGALIQDANNPALRHRSDFELGQPDGGL</sequence>
<dbReference type="Proteomes" id="UP001419910">
    <property type="component" value="Unassembled WGS sequence"/>
</dbReference>
<dbReference type="RefSeq" id="WP_343887599.1">
    <property type="nucleotide sequence ID" value="NZ_BAAAEH010000005.1"/>
</dbReference>
<dbReference type="SUPFAM" id="SSF51556">
    <property type="entry name" value="Metallo-dependent hydrolases"/>
    <property type="match status" value="1"/>
</dbReference>
<dbReference type="Gene3D" id="3.20.20.140">
    <property type="entry name" value="Metal-dependent hydrolases"/>
    <property type="match status" value="1"/>
</dbReference>
<evidence type="ECO:0000313" key="4">
    <source>
        <dbReference type="Proteomes" id="UP001419910"/>
    </source>
</evidence>